<accession>A0A9W8QY43</accession>
<feature type="signal peptide" evidence="6">
    <location>
        <begin position="1"/>
        <end position="18"/>
    </location>
</feature>
<keyword evidence="6" id="KW-0732">Signal</keyword>
<dbReference type="Pfam" id="PF01494">
    <property type="entry name" value="FAD_binding_3"/>
    <property type="match status" value="2"/>
</dbReference>
<gene>
    <name evidence="8" type="ORF">NW755_012189</name>
</gene>
<dbReference type="PANTHER" id="PTHR13789:SF215">
    <property type="entry name" value="FAD-BINDING DOMAIN-CONTAINING PROTEIN-RELATED"/>
    <property type="match status" value="1"/>
</dbReference>
<protein>
    <recommendedName>
        <fullName evidence="7">FAD-binding domain-containing protein</fullName>
    </recommendedName>
</protein>
<dbReference type="GO" id="GO:0004497">
    <property type="term" value="F:monooxygenase activity"/>
    <property type="evidence" value="ECO:0007669"/>
    <property type="project" value="UniProtKB-KW"/>
</dbReference>
<evidence type="ECO:0000256" key="5">
    <source>
        <dbReference type="ARBA" id="ARBA00023033"/>
    </source>
</evidence>
<keyword evidence="2" id="KW-0285">Flavoprotein</keyword>
<evidence type="ECO:0000256" key="4">
    <source>
        <dbReference type="ARBA" id="ARBA00023002"/>
    </source>
</evidence>
<feature type="domain" description="FAD-binding" evidence="7">
    <location>
        <begin position="4"/>
        <end position="171"/>
    </location>
</feature>
<organism evidence="8 9">
    <name type="scientific">Fusarium falciforme</name>
    <dbReference type="NCBI Taxonomy" id="195108"/>
    <lineage>
        <taxon>Eukaryota</taxon>
        <taxon>Fungi</taxon>
        <taxon>Dikarya</taxon>
        <taxon>Ascomycota</taxon>
        <taxon>Pezizomycotina</taxon>
        <taxon>Sordariomycetes</taxon>
        <taxon>Hypocreomycetidae</taxon>
        <taxon>Hypocreales</taxon>
        <taxon>Nectriaceae</taxon>
        <taxon>Fusarium</taxon>
        <taxon>Fusarium solani species complex</taxon>
    </lineage>
</organism>
<keyword evidence="5" id="KW-0503">Monooxygenase</keyword>
<proteinExistence type="inferred from homology"/>
<dbReference type="AlphaFoldDB" id="A0A9W8QY43"/>
<name>A0A9W8QY43_9HYPO</name>
<dbReference type="SUPFAM" id="SSF51905">
    <property type="entry name" value="FAD/NAD(P)-binding domain"/>
    <property type="match status" value="1"/>
</dbReference>
<evidence type="ECO:0000313" key="8">
    <source>
        <dbReference type="EMBL" id="KAJ4179793.1"/>
    </source>
</evidence>
<dbReference type="InterPro" id="IPR036188">
    <property type="entry name" value="FAD/NAD-bd_sf"/>
</dbReference>
<evidence type="ECO:0000313" key="9">
    <source>
        <dbReference type="Proteomes" id="UP001152087"/>
    </source>
</evidence>
<keyword evidence="3" id="KW-0274">FAD</keyword>
<reference evidence="8" key="1">
    <citation type="submission" date="2022-09" db="EMBL/GenBank/DDBJ databases">
        <title>Fusarium specimens isolated from Avocado Roots.</title>
        <authorList>
            <person name="Stajich J."/>
            <person name="Roper C."/>
            <person name="Heimlech-Rivalta G."/>
        </authorList>
    </citation>
    <scope>NUCLEOTIDE SEQUENCE</scope>
    <source>
        <strain evidence="8">A02</strain>
    </source>
</reference>
<evidence type="ECO:0000256" key="1">
    <source>
        <dbReference type="ARBA" id="ARBA00007992"/>
    </source>
</evidence>
<keyword evidence="9" id="KW-1185">Reference proteome</keyword>
<dbReference type="SUPFAM" id="SSF54373">
    <property type="entry name" value="FAD-linked reductases, C-terminal domain"/>
    <property type="match status" value="1"/>
</dbReference>
<dbReference type="Gene3D" id="3.50.50.60">
    <property type="entry name" value="FAD/NAD(P)-binding domain"/>
    <property type="match status" value="1"/>
</dbReference>
<keyword evidence="4" id="KW-0560">Oxidoreductase</keyword>
<evidence type="ECO:0000256" key="3">
    <source>
        <dbReference type="ARBA" id="ARBA00022827"/>
    </source>
</evidence>
<evidence type="ECO:0000256" key="6">
    <source>
        <dbReference type="SAM" id="SignalP"/>
    </source>
</evidence>
<evidence type="ECO:0000256" key="2">
    <source>
        <dbReference type="ARBA" id="ARBA00022630"/>
    </source>
</evidence>
<dbReference type="GO" id="GO:0071949">
    <property type="term" value="F:FAD binding"/>
    <property type="evidence" value="ECO:0007669"/>
    <property type="project" value="InterPro"/>
</dbReference>
<dbReference type="OrthoDB" id="9993796at2759"/>
<dbReference type="InterPro" id="IPR002938">
    <property type="entry name" value="FAD-bd"/>
</dbReference>
<dbReference type="Proteomes" id="UP001152087">
    <property type="component" value="Unassembled WGS sequence"/>
</dbReference>
<feature type="chain" id="PRO_5040771031" description="FAD-binding domain-containing protein" evidence="6">
    <location>
        <begin position="19"/>
        <end position="423"/>
    </location>
</feature>
<comment type="caution">
    <text evidence="8">The sequence shown here is derived from an EMBL/GenBank/DDBJ whole genome shotgun (WGS) entry which is preliminary data.</text>
</comment>
<feature type="domain" description="FAD-binding" evidence="7">
    <location>
        <begin position="297"/>
        <end position="356"/>
    </location>
</feature>
<evidence type="ECO:0000259" key="7">
    <source>
        <dbReference type="Pfam" id="PF01494"/>
    </source>
</evidence>
<sequence length="423" mass="46443">MPLKVIVVGAGLGGLGAAIALHQAGHDVEVFEQSSFLNEVGAAIHIPPNATRVLKSWGCDLSSLKPVHCGFININNKDGSFKDLPVVKKDIQSRIGTYDEWLLAHRVDFHNALRQLATLKINGRQPVIHLASRVVSVDENAGEITLQDGTKRKADLLVGADGVHSCTTARVLGHEPQSKNTGQSCFRFLVPFDKVKAHPTVWPFFSTLDLSGQQVFVAHDRRLVIYLCRSGQILNVGGIHPTSGRVASAGDSLYQAAGQMDHLLETYKDFGPVLIEFLKLAEDLKLWNLATRDPPLSFHKGRLALLGDAAHPTLPHQGQGGAQAIEDAAAIGALFPAETRPDQVSERLALYNKVRYGRSVTVMFMSRIQDERREDMMDALREFVPDATLPSDMFAYTWASEPLRDAKVELQQLVREEGARAQL</sequence>
<dbReference type="PRINTS" id="PR00420">
    <property type="entry name" value="RNGMNOXGNASE"/>
</dbReference>
<comment type="similarity">
    <text evidence="1">Belongs to the paxM FAD-dependent monooxygenase family.</text>
</comment>
<dbReference type="InterPro" id="IPR050493">
    <property type="entry name" value="FAD-dep_Monooxygenase_BioMet"/>
</dbReference>
<dbReference type="PANTHER" id="PTHR13789">
    <property type="entry name" value="MONOOXYGENASE"/>
    <property type="match status" value="1"/>
</dbReference>
<dbReference type="EMBL" id="JAOQAV010000054">
    <property type="protein sequence ID" value="KAJ4179793.1"/>
    <property type="molecule type" value="Genomic_DNA"/>
</dbReference>